<dbReference type="VEuPathDB" id="FungiDB:RhiirA1_441285"/>
<dbReference type="VEuPathDB" id="FungiDB:RhiirFUN_008176"/>
<dbReference type="EMBL" id="LLXI01001569">
    <property type="protein sequence ID" value="PKY54265.1"/>
    <property type="molecule type" value="Genomic_DNA"/>
</dbReference>
<dbReference type="InterPro" id="IPR036397">
    <property type="entry name" value="RNaseH_sf"/>
</dbReference>
<gene>
    <name evidence="2" type="ORF">RhiirA4_500958</name>
</gene>
<dbReference type="GO" id="GO:0004523">
    <property type="term" value="F:RNA-DNA hybrid ribonuclease activity"/>
    <property type="evidence" value="ECO:0007669"/>
    <property type="project" value="InterPro"/>
</dbReference>
<dbReference type="Gene3D" id="3.60.10.10">
    <property type="entry name" value="Endonuclease/exonuclease/phosphatase"/>
    <property type="match status" value="1"/>
</dbReference>
<dbReference type="InterPro" id="IPR036691">
    <property type="entry name" value="Endo/exonu/phosph_ase_sf"/>
</dbReference>
<dbReference type="VEuPathDB" id="FungiDB:FUN_011524"/>
<dbReference type="Pfam" id="PF00075">
    <property type="entry name" value="RNase_H"/>
    <property type="match status" value="1"/>
</dbReference>
<dbReference type="VEuPathDB" id="FungiDB:FUN_004153"/>
<proteinExistence type="predicted"/>
<dbReference type="InterPro" id="IPR012337">
    <property type="entry name" value="RNaseH-like_sf"/>
</dbReference>
<feature type="domain" description="RNase H type-1" evidence="1">
    <location>
        <begin position="1066"/>
        <end position="1214"/>
    </location>
</feature>
<sequence length="1538" mass="183296">MTKLKMMNIKDVLTKYNFDVLAVTETKINIKYGKFLTQEVGINKNYTMFGTIDNTNINSTGLLVFIKNNIANHVTKVQNHMGRILEINLNFSKHNKLSIISIYNKSGNSTEARNLQQTINQLVINMIKDARRNQYQTMLLGDFNLRYAKYEKLKNRGVRIDNQLSIFKYLENHDFIDVHKDSLEIDDQQLMERFSTFSNYATFSRIDYIWMTNNLYNAVIKTNIVEYNRMDTDHKLIYVKLNRGIIISQPSLPTKINRSYRVKYHYEELNDDDKQMITDTAAKELENRLKNYKPNNIEEKWNIYNHVISITKKSHIKHSEIKISFEREDQDIKNTLEYRFYRYIVYIRRSLKKDKKFAMIKDNWKIIIKNLRSMIKALEINNEFYVLSYNFRKILRYTYLKEMEELYSIAYIFLNTEMIKKKEQKIMEAIAKRQQDLEYNQRRMIDNVMEREFKKINIDRLIVQDKDGEDILVTNEGKIKKLVANHFQNCAGSINCEKEIPDEWIDEYRPKEELSESIYDSVLTPITLEEIIEIGKMKNVSKKKPLESVVKIKFGEDEIEVKPTARNQSSRFLGVWINAFNDNRHVEQQIRNEIKAIIKNISCRKGITDKMMIYLFNMLIIPIVEYRSQLYVIEERILERLMAPFRSFIKNRLKFAKTAPNAILETHFIYNLNNLVANQKQAKITNFVLQVNDTGILGKIMEVRFINIQQQLLLENHPIYVIDEKLIHKIKQIKNIGFKFHFILNNIKLLIENNFKFARNDNIMIKFNVEGGPTLIRDVVSNGVYIKNFMTLQDNNLIFVDQITTLDKKYLLSIEELEMKSFVKLLNTKRMSKKNGKLYENILADLAVSRTSYRIKPNIVDQILFVDEVYNLKGTILLPTTVLPEKGATVVSKMTRGVSQNRTIFGRIIKIDRDNNVVFFNHFENLTDDYEKNIILRKCKGCELGIINADVFKGEIKSNCLIVEHIERVFLLSPYRWNKQHHSKRLQNCTYYYEGVSVNFYDEILRYDSAFRNNIIQQRLDNKDLIQYDDRRDKTDNVDKNLEKGSRYNIAYQRIKRIKDRIALNNSKNISIYIDGSVKGNKTEYIKSIFGVMIYDEDDNLIDKYFSTVEHWLTSTKAETMAFFTALLMIQDDKNYKIYTDSQNVIKNYRYLTNRWETITTRDLLKFDKNNAIWFNIKEILDELSQQIDVIKVESHSDNKLHNTVDKEIKDCYEIEDKLSNTLVKYNTEQYKFPVLWNNYVVEMNLRRFIRLLTRIQGLEKFFNLNRNWRYRILDVKWEIVFAYIGFQIEGDTTFKTDNFICKQKRMKIQRLIEEIPTIEQMKKSSYDIYRNFRCVFCHKKKETFNHVWTCRYNRKILKQIIGRTIDTMVTLLKEYGATFDEVQILTNIKKLDIFFPKFRDNKFNFVDLIKGVFPIQLYDFIGSILGINNNLKIIELGTKILQYVMDETKKHIWLPRCEKLKIIEKNYGINKKDKKRTDSNFCRERQEEILQYPENMYRRYEGLEGVKEYILFGKEILDFTVVVNRVVKHFYTFNVQK</sequence>
<dbReference type="InterPro" id="IPR002156">
    <property type="entry name" value="RNaseH_domain"/>
</dbReference>
<reference evidence="2 3" key="1">
    <citation type="submission" date="2015-10" db="EMBL/GenBank/DDBJ databases">
        <title>Genome analyses suggest a sexual origin of heterokaryosis in a supposedly ancient asexual fungus.</title>
        <authorList>
            <person name="Ropars J."/>
            <person name="Sedzielewska K."/>
            <person name="Noel J."/>
            <person name="Charron P."/>
            <person name="Farinelli L."/>
            <person name="Marton T."/>
            <person name="Kruger M."/>
            <person name="Pelin A."/>
            <person name="Brachmann A."/>
            <person name="Corradi N."/>
        </authorList>
    </citation>
    <scope>NUCLEOTIDE SEQUENCE [LARGE SCALE GENOMIC DNA]</scope>
    <source>
        <strain evidence="2 3">A4</strain>
    </source>
</reference>
<dbReference type="VEuPathDB" id="FungiDB:RhiirFUN_011425"/>
<name>A0A2I1H5W7_9GLOM</name>
<accession>A0A2I1H5W7</accession>
<evidence type="ECO:0000259" key="1">
    <source>
        <dbReference type="PROSITE" id="PS50879"/>
    </source>
</evidence>
<evidence type="ECO:0000313" key="2">
    <source>
        <dbReference type="EMBL" id="PKY54265.1"/>
    </source>
</evidence>
<dbReference type="VEuPathDB" id="FungiDB:FUN_004152"/>
<dbReference type="SUPFAM" id="SSF53098">
    <property type="entry name" value="Ribonuclease H-like"/>
    <property type="match status" value="1"/>
</dbReference>
<dbReference type="PROSITE" id="PS50879">
    <property type="entry name" value="RNASE_H_1"/>
    <property type="match status" value="1"/>
</dbReference>
<protein>
    <recommendedName>
        <fullName evidence="1">RNase H type-1 domain-containing protein</fullName>
    </recommendedName>
</protein>
<dbReference type="Gene3D" id="3.30.420.10">
    <property type="entry name" value="Ribonuclease H-like superfamily/Ribonuclease H"/>
    <property type="match status" value="1"/>
</dbReference>
<dbReference type="SUPFAM" id="SSF56219">
    <property type="entry name" value="DNase I-like"/>
    <property type="match status" value="1"/>
</dbReference>
<dbReference type="Proteomes" id="UP000234323">
    <property type="component" value="Unassembled WGS sequence"/>
</dbReference>
<comment type="caution">
    <text evidence="2">The sequence shown here is derived from an EMBL/GenBank/DDBJ whole genome shotgun (WGS) entry which is preliminary data.</text>
</comment>
<dbReference type="GO" id="GO:0003676">
    <property type="term" value="F:nucleic acid binding"/>
    <property type="evidence" value="ECO:0007669"/>
    <property type="project" value="InterPro"/>
</dbReference>
<keyword evidence="3" id="KW-1185">Reference proteome</keyword>
<evidence type="ECO:0000313" key="3">
    <source>
        <dbReference type="Proteomes" id="UP000234323"/>
    </source>
</evidence>
<organism evidence="2 3">
    <name type="scientific">Rhizophagus irregularis</name>
    <dbReference type="NCBI Taxonomy" id="588596"/>
    <lineage>
        <taxon>Eukaryota</taxon>
        <taxon>Fungi</taxon>
        <taxon>Fungi incertae sedis</taxon>
        <taxon>Mucoromycota</taxon>
        <taxon>Glomeromycotina</taxon>
        <taxon>Glomeromycetes</taxon>
        <taxon>Glomerales</taxon>
        <taxon>Glomeraceae</taxon>
        <taxon>Rhizophagus</taxon>
    </lineage>
</organism>